<evidence type="ECO:0000256" key="6">
    <source>
        <dbReference type="PROSITE-ProRule" id="PRU00050"/>
    </source>
</evidence>
<dbReference type="PROSITE" id="PS50122">
    <property type="entry name" value="CHEB"/>
    <property type="match status" value="1"/>
</dbReference>
<comment type="domain">
    <text evidence="5">Contains a C-terminal catalytic domain, and an N-terminal region which modulates catalytic activity.</text>
</comment>
<feature type="active site" evidence="5 6">
    <location>
        <position position="440"/>
    </location>
</feature>
<dbReference type="Gene3D" id="3.40.50.2300">
    <property type="match status" value="1"/>
</dbReference>
<feature type="active site" evidence="5 6">
    <location>
        <position position="343"/>
    </location>
</feature>
<dbReference type="SUPFAM" id="SSF52738">
    <property type="entry name" value="Methylesterase CheB, C-terminal domain"/>
    <property type="match status" value="1"/>
</dbReference>
<comment type="catalytic activity">
    <reaction evidence="5">
        <text>L-glutaminyl-[protein] + H2O = L-glutamyl-[protein] + NH4(+)</text>
        <dbReference type="Rhea" id="RHEA:16441"/>
        <dbReference type="Rhea" id="RHEA-COMP:10207"/>
        <dbReference type="Rhea" id="RHEA-COMP:10208"/>
        <dbReference type="ChEBI" id="CHEBI:15377"/>
        <dbReference type="ChEBI" id="CHEBI:28938"/>
        <dbReference type="ChEBI" id="CHEBI:29973"/>
        <dbReference type="ChEBI" id="CHEBI:30011"/>
        <dbReference type="EC" id="3.5.1.44"/>
    </reaction>
</comment>
<dbReference type="CDD" id="cd17541">
    <property type="entry name" value="REC_CheB-like"/>
    <property type="match status" value="1"/>
</dbReference>
<dbReference type="Gene3D" id="3.40.50.180">
    <property type="entry name" value="Methylesterase CheB, C-terminal domain"/>
    <property type="match status" value="1"/>
</dbReference>
<feature type="domain" description="CheB-type methylesterase" evidence="10">
    <location>
        <begin position="301"/>
        <end position="499"/>
    </location>
</feature>
<feature type="domain" description="Response regulatory" evidence="9">
    <location>
        <begin position="5"/>
        <end position="122"/>
    </location>
</feature>
<dbReference type="InterPro" id="IPR001789">
    <property type="entry name" value="Sig_transdc_resp-reg_receiver"/>
</dbReference>
<name>A0AA95F0C8_9BACL</name>
<dbReference type="GO" id="GO:0008984">
    <property type="term" value="F:protein-glutamate methylesterase activity"/>
    <property type="evidence" value="ECO:0007669"/>
    <property type="project" value="UniProtKB-UniRule"/>
</dbReference>
<dbReference type="GO" id="GO:0000156">
    <property type="term" value="F:phosphorelay response regulator activity"/>
    <property type="evidence" value="ECO:0007669"/>
    <property type="project" value="InterPro"/>
</dbReference>
<keyword evidence="2 5" id="KW-0145">Chemotaxis</keyword>
<accession>A0AA95F0C8</accession>
<feature type="compositionally biased region" description="Polar residues" evidence="8">
    <location>
        <begin position="239"/>
        <end position="259"/>
    </location>
</feature>
<feature type="active site" evidence="5 6">
    <location>
        <position position="316"/>
    </location>
</feature>
<keyword evidence="3 5" id="KW-0378">Hydrolase</keyword>
<evidence type="ECO:0000259" key="9">
    <source>
        <dbReference type="PROSITE" id="PS50110"/>
    </source>
</evidence>
<feature type="modified residue" description="4-aspartylphosphate" evidence="5 7">
    <location>
        <position position="56"/>
    </location>
</feature>
<evidence type="ECO:0000259" key="10">
    <source>
        <dbReference type="PROSITE" id="PS50122"/>
    </source>
</evidence>
<dbReference type="EC" id="3.5.1.44" evidence="5"/>
<evidence type="ECO:0000256" key="8">
    <source>
        <dbReference type="SAM" id="MobiDB-lite"/>
    </source>
</evidence>
<keyword evidence="12" id="KW-1185">Reference proteome</keyword>
<dbReference type="SMART" id="SM00448">
    <property type="entry name" value="REC"/>
    <property type="match status" value="1"/>
</dbReference>
<dbReference type="EMBL" id="CP119317">
    <property type="protein sequence ID" value="WEK56171.1"/>
    <property type="molecule type" value="Genomic_DNA"/>
</dbReference>
<dbReference type="PANTHER" id="PTHR42872">
    <property type="entry name" value="PROTEIN-GLUTAMATE METHYLESTERASE/PROTEIN-GLUTAMINE GLUTAMINASE"/>
    <property type="match status" value="1"/>
</dbReference>
<dbReference type="Pfam" id="PF00072">
    <property type="entry name" value="Response_reg"/>
    <property type="match status" value="1"/>
</dbReference>
<evidence type="ECO:0000256" key="4">
    <source>
        <dbReference type="ARBA" id="ARBA00048267"/>
    </source>
</evidence>
<dbReference type="InterPro" id="IPR000673">
    <property type="entry name" value="Sig_transdc_resp-reg_Me-estase"/>
</dbReference>
<evidence type="ECO:0000313" key="12">
    <source>
        <dbReference type="Proteomes" id="UP001178662"/>
    </source>
</evidence>
<dbReference type="Proteomes" id="UP001178662">
    <property type="component" value="Chromosome"/>
</dbReference>
<dbReference type="GO" id="GO:0050568">
    <property type="term" value="F:protein-glutamine glutaminase activity"/>
    <property type="evidence" value="ECO:0007669"/>
    <property type="project" value="UniProtKB-UniRule"/>
</dbReference>
<comment type="similarity">
    <text evidence="5">Belongs to the CheB family.</text>
</comment>
<comment type="PTM">
    <text evidence="5">Phosphorylated by CheA. Phosphorylation of the N-terminal regulatory domain activates the methylesterase activity.</text>
</comment>
<comment type="subcellular location">
    <subcellularLocation>
        <location evidence="5">Cytoplasm</location>
    </subcellularLocation>
</comment>
<dbReference type="GO" id="GO:0006935">
    <property type="term" value="P:chemotaxis"/>
    <property type="evidence" value="ECO:0007669"/>
    <property type="project" value="UniProtKB-UniRule"/>
</dbReference>
<dbReference type="HAMAP" id="MF_00099">
    <property type="entry name" value="CheB_chemtxs"/>
    <property type="match status" value="1"/>
</dbReference>
<evidence type="ECO:0000313" key="11">
    <source>
        <dbReference type="EMBL" id="WEK56171.1"/>
    </source>
</evidence>
<protein>
    <recommendedName>
        <fullName evidence="5">Protein-glutamate methylesterase/protein-glutamine glutaminase</fullName>
        <ecNumber evidence="5">3.1.1.61</ecNumber>
        <ecNumber evidence="5">3.5.1.44</ecNumber>
    </recommendedName>
</protein>
<dbReference type="PANTHER" id="PTHR42872:SF6">
    <property type="entry name" value="PROTEIN-GLUTAMATE METHYLESTERASE_PROTEIN-GLUTAMINE GLUTAMINASE"/>
    <property type="match status" value="1"/>
</dbReference>
<dbReference type="Pfam" id="PF01339">
    <property type="entry name" value="CheB_methylest"/>
    <property type="match status" value="1"/>
</dbReference>
<feature type="region of interest" description="Disordered" evidence="8">
    <location>
        <begin position="162"/>
        <end position="290"/>
    </location>
</feature>
<comment type="catalytic activity">
    <reaction evidence="4 5">
        <text>[protein]-L-glutamate 5-O-methyl ester + H2O = L-glutamyl-[protein] + methanol + H(+)</text>
        <dbReference type="Rhea" id="RHEA:23236"/>
        <dbReference type="Rhea" id="RHEA-COMP:10208"/>
        <dbReference type="Rhea" id="RHEA-COMP:10311"/>
        <dbReference type="ChEBI" id="CHEBI:15377"/>
        <dbReference type="ChEBI" id="CHEBI:15378"/>
        <dbReference type="ChEBI" id="CHEBI:17790"/>
        <dbReference type="ChEBI" id="CHEBI:29973"/>
        <dbReference type="ChEBI" id="CHEBI:82795"/>
        <dbReference type="EC" id="3.1.1.61"/>
    </reaction>
</comment>
<dbReference type="InterPro" id="IPR008248">
    <property type="entry name" value="CheB-like"/>
</dbReference>
<evidence type="ECO:0000256" key="1">
    <source>
        <dbReference type="ARBA" id="ARBA00022490"/>
    </source>
</evidence>
<dbReference type="SUPFAM" id="SSF52172">
    <property type="entry name" value="CheY-like"/>
    <property type="match status" value="1"/>
</dbReference>
<dbReference type="CDD" id="cd16432">
    <property type="entry name" value="CheB_Rec"/>
    <property type="match status" value="1"/>
</dbReference>
<dbReference type="EC" id="3.1.1.61" evidence="5"/>
<evidence type="ECO:0000256" key="2">
    <source>
        <dbReference type="ARBA" id="ARBA00022500"/>
    </source>
</evidence>
<evidence type="ECO:0000256" key="5">
    <source>
        <dbReference type="HAMAP-Rule" id="MF_00099"/>
    </source>
</evidence>
<dbReference type="InterPro" id="IPR011006">
    <property type="entry name" value="CheY-like_superfamily"/>
</dbReference>
<sequence length="500" mass="54232">MSQYNVLIVDDSPFMRKVFSDAIAADAVFKVLATATNGEEAVELALTLKPDIITMDMEMPQMNGIEALRQIMASRPTPVIMLSAMSDNATRDTILALQYGAFDFIRKPDGALNLDIRTVCGQLIDKLHTAIDAVKGGAFRMLPAVVDRKISESLQLPPSRRVVKRVEQHKDKSSKQDIEEVQVTLDQEGSTELRIEGSVPKRNHIVDPPSKRIEHTKPPPGSIVEPKKLVSKPSITRPEPSSTIKRPSNIIDTPLSSARKTAPQKKESVSKQASGATPKQKDERVNVPKPPIAQVVEPAKPKGSSHFTQLVAIGTSTGGPRALHEVLTGIPANFPAPILVVQHMPPKFTHSLAQRLDTFCNIHVKEAVQNELIEVATAYIAPGGKHMTLHCDVQGAYRINLTEGAPRSGHKPSVDEMFDSLVGFKQLKRHAVIMTGMGSDGAKGMKALQEDGAATTIAEAEQTCVVYGMPRSAVELGAASHILPLEQISSMIVQKVKANQ</sequence>
<dbReference type="GO" id="GO:0005737">
    <property type="term" value="C:cytoplasm"/>
    <property type="evidence" value="ECO:0007669"/>
    <property type="project" value="UniProtKB-SubCell"/>
</dbReference>
<dbReference type="PROSITE" id="PS50110">
    <property type="entry name" value="RESPONSE_REGULATORY"/>
    <property type="match status" value="1"/>
</dbReference>
<proteinExistence type="inferred from homology"/>
<organism evidence="11 12">
    <name type="scientific">Candidatus Cohnella colombiensis</name>
    <dbReference type="NCBI Taxonomy" id="3121368"/>
    <lineage>
        <taxon>Bacteria</taxon>
        <taxon>Bacillati</taxon>
        <taxon>Bacillota</taxon>
        <taxon>Bacilli</taxon>
        <taxon>Bacillales</taxon>
        <taxon>Paenibacillaceae</taxon>
        <taxon>Cohnella</taxon>
    </lineage>
</organism>
<evidence type="ECO:0000256" key="3">
    <source>
        <dbReference type="ARBA" id="ARBA00022801"/>
    </source>
</evidence>
<dbReference type="AlphaFoldDB" id="A0AA95F0C8"/>
<keyword evidence="1 5" id="KW-0963">Cytoplasm</keyword>
<evidence type="ECO:0000256" key="7">
    <source>
        <dbReference type="PROSITE-ProRule" id="PRU00169"/>
    </source>
</evidence>
<feature type="compositionally biased region" description="Basic and acidic residues" evidence="8">
    <location>
        <begin position="164"/>
        <end position="178"/>
    </location>
</feature>
<comment type="function">
    <text evidence="5">Involved in chemotaxis. Part of a chemotaxis signal transduction system that modulates chemotaxis in response to various stimuli. Catalyzes the demethylation of specific methylglutamate residues introduced into the chemoreceptors (methyl-accepting chemotaxis proteins or MCP) by CheR. Also mediates the irreversible deamidation of specific glutamine residues to glutamic acid.</text>
</comment>
<keyword evidence="5 7" id="KW-0597">Phosphoprotein</keyword>
<gene>
    <name evidence="5" type="primary">cheB</name>
    <name evidence="11" type="ORF">P0Y55_09025</name>
</gene>
<reference evidence="11" key="1">
    <citation type="submission" date="2023-03" db="EMBL/GenBank/DDBJ databases">
        <title>Andean soil-derived lignocellulolytic bacterial consortium as a source of novel taxa and putative plastic-active enzymes.</title>
        <authorList>
            <person name="Diaz-Garcia L."/>
            <person name="Chuvochina M."/>
            <person name="Feuerriegel G."/>
            <person name="Bunk B."/>
            <person name="Sproer C."/>
            <person name="Streit W.R."/>
            <person name="Rodriguez L.M."/>
            <person name="Overmann J."/>
            <person name="Jimenez D.J."/>
        </authorList>
    </citation>
    <scope>NUCLEOTIDE SEQUENCE</scope>
    <source>
        <strain evidence="11">MAG 2441</strain>
    </source>
</reference>
<dbReference type="InterPro" id="IPR035909">
    <property type="entry name" value="CheB_C"/>
</dbReference>